<keyword evidence="11" id="KW-1185">Reference proteome</keyword>
<evidence type="ECO:0000256" key="2">
    <source>
        <dbReference type="ARBA" id="ARBA00007018"/>
    </source>
</evidence>
<dbReference type="PANTHER" id="PTHR20855">
    <property type="entry name" value="ADIPOR/PROGESTIN RECEPTOR-RELATED"/>
    <property type="match status" value="1"/>
</dbReference>
<feature type="transmembrane region" description="Helical" evidence="8">
    <location>
        <begin position="271"/>
        <end position="290"/>
    </location>
</feature>
<dbReference type="InterPro" id="IPR004254">
    <property type="entry name" value="AdipoR/HlyIII-related"/>
</dbReference>
<reference evidence="10 11" key="2">
    <citation type="journal article" date="2018" name="Elife">
        <title>Firefly genomes illuminate parallel origins of bioluminescence in beetles.</title>
        <authorList>
            <person name="Fallon T.R."/>
            <person name="Lower S.E."/>
            <person name="Chang C.H."/>
            <person name="Bessho-Uehara M."/>
            <person name="Martin G.J."/>
            <person name="Bewick A.J."/>
            <person name="Behringer M."/>
            <person name="Debat H.J."/>
            <person name="Wong I."/>
            <person name="Day J.C."/>
            <person name="Suvorov A."/>
            <person name="Silva C.J."/>
            <person name="Stanger-Hall K.F."/>
            <person name="Hall D.W."/>
            <person name="Schmitz R.J."/>
            <person name="Nelson D.R."/>
            <person name="Lewis S.M."/>
            <person name="Shigenobu S."/>
            <person name="Bybee S.M."/>
            <person name="Larracuente A.M."/>
            <person name="Oba Y."/>
            <person name="Weng J.K."/>
        </authorList>
    </citation>
    <scope>NUCLEOTIDE SEQUENCE [LARGE SCALE GENOMIC DNA]</scope>
    <source>
        <strain evidence="10">1611_PpyrPB1</strain>
        <tissue evidence="10">Whole body</tissue>
    </source>
</reference>
<evidence type="ECO:0000313" key="9">
    <source>
        <dbReference type="EMBL" id="JAV73092.1"/>
    </source>
</evidence>
<evidence type="ECO:0000256" key="4">
    <source>
        <dbReference type="ARBA" id="ARBA00022989"/>
    </source>
</evidence>
<evidence type="ECO:0008006" key="12">
    <source>
        <dbReference type="Google" id="ProtNLM"/>
    </source>
</evidence>
<reference evidence="9" key="1">
    <citation type="journal article" date="2016" name="Sci. Rep.">
        <title>Molecular characterization of firefly nuptial gifts: a multi-omics approach sheds light on postcopulatory sexual selection.</title>
        <authorList>
            <person name="Al-Wathiqui N."/>
            <person name="Fallon T.R."/>
            <person name="South A."/>
            <person name="Weng J.K."/>
            <person name="Lewis S.M."/>
        </authorList>
    </citation>
    <scope>NUCLEOTIDE SEQUENCE</scope>
</reference>
<comment type="similarity">
    <text evidence="2">Belongs to the ADIPOR family.</text>
</comment>
<feature type="transmembrane region" description="Helical" evidence="8">
    <location>
        <begin position="180"/>
        <end position="198"/>
    </location>
</feature>
<reference evidence="10" key="3">
    <citation type="submission" date="2019-08" db="EMBL/GenBank/DDBJ databases">
        <authorList>
            <consortium name="Photinus pyralis genome working group"/>
            <person name="Fallon T.R."/>
            <person name="Sander Lower S.E."/>
            <person name="Weng J.-K."/>
        </authorList>
    </citation>
    <scope>NUCLEOTIDE SEQUENCE</scope>
    <source>
        <strain evidence="10">1611_PpyrPB1</strain>
        <tissue evidence="10">Whole body</tissue>
    </source>
</reference>
<name>A0A1Y1LHG8_PHOPY</name>
<keyword evidence="5 8" id="KW-0472">Membrane</keyword>
<dbReference type="GO" id="GO:0046872">
    <property type="term" value="F:metal ion binding"/>
    <property type="evidence" value="ECO:0007669"/>
    <property type="project" value="UniProtKB-KW"/>
</dbReference>
<keyword evidence="6" id="KW-0479">Metal-binding</keyword>
<dbReference type="EMBL" id="VVIM01000002">
    <property type="protein sequence ID" value="KAB0802848.1"/>
    <property type="molecule type" value="Genomic_DNA"/>
</dbReference>
<feature type="binding site" evidence="6">
    <location>
        <position position="271"/>
    </location>
    <ligand>
        <name>Zn(2+)</name>
        <dbReference type="ChEBI" id="CHEBI:29105"/>
    </ligand>
</feature>
<keyword evidence="3 8" id="KW-0812">Transmembrane</keyword>
<dbReference type="OrthoDB" id="535992at2759"/>
<proteinExistence type="inferred from homology"/>
<dbReference type="GO" id="GO:0038023">
    <property type="term" value="F:signaling receptor activity"/>
    <property type="evidence" value="ECO:0007669"/>
    <property type="project" value="TreeGrafter"/>
</dbReference>
<feature type="binding site" evidence="6">
    <location>
        <position position="267"/>
    </location>
    <ligand>
        <name>Zn(2+)</name>
        <dbReference type="ChEBI" id="CHEBI:29105"/>
    </ligand>
</feature>
<dbReference type="GO" id="GO:0016020">
    <property type="term" value="C:membrane"/>
    <property type="evidence" value="ECO:0007669"/>
    <property type="project" value="UniProtKB-SubCell"/>
</dbReference>
<evidence type="ECO:0000313" key="10">
    <source>
        <dbReference type="EMBL" id="KAB0802848.1"/>
    </source>
</evidence>
<evidence type="ECO:0000256" key="3">
    <source>
        <dbReference type="ARBA" id="ARBA00022692"/>
    </source>
</evidence>
<feature type="binding site" evidence="6">
    <location>
        <position position="126"/>
    </location>
    <ligand>
        <name>Zn(2+)</name>
        <dbReference type="ChEBI" id="CHEBI:29105"/>
    </ligand>
</feature>
<protein>
    <recommendedName>
        <fullName evidence="12">Progestin and adipoQ receptor family member 4</fullName>
    </recommendedName>
</protein>
<evidence type="ECO:0000256" key="5">
    <source>
        <dbReference type="ARBA" id="ARBA00023136"/>
    </source>
</evidence>
<dbReference type="EMBL" id="GEZM01055204">
    <property type="protein sequence ID" value="JAV73092.1"/>
    <property type="molecule type" value="Transcribed_RNA"/>
</dbReference>
<keyword evidence="4 8" id="KW-1133">Transmembrane helix</keyword>
<dbReference type="InParanoid" id="A0A1Y1LHG8"/>
<feature type="transmembrane region" description="Helical" evidence="8">
    <location>
        <begin position="204"/>
        <end position="221"/>
    </location>
</feature>
<accession>A0A1Y1LHG8</accession>
<evidence type="ECO:0000313" key="11">
    <source>
        <dbReference type="Proteomes" id="UP000327044"/>
    </source>
</evidence>
<dbReference type="Proteomes" id="UP000327044">
    <property type="component" value="Unassembled WGS sequence"/>
</dbReference>
<comment type="subcellular location">
    <subcellularLocation>
        <location evidence="1">Membrane</location>
        <topology evidence="1">Multi-pass membrane protein</topology>
    </subcellularLocation>
</comment>
<feature type="region of interest" description="Disordered" evidence="7">
    <location>
        <begin position="1"/>
        <end position="23"/>
    </location>
</feature>
<dbReference type="AlphaFoldDB" id="A0A1Y1LHG8"/>
<evidence type="ECO:0000256" key="1">
    <source>
        <dbReference type="ARBA" id="ARBA00004141"/>
    </source>
</evidence>
<keyword evidence="6" id="KW-0862">Zinc</keyword>
<dbReference type="PANTHER" id="PTHR20855:SF138">
    <property type="entry name" value="PROGESTIN AND ADIPOQ RECEPTOR FAMILY MEMBER 4"/>
    <property type="match status" value="1"/>
</dbReference>
<feature type="transmembrane region" description="Helical" evidence="8">
    <location>
        <begin position="106"/>
        <end position="128"/>
    </location>
</feature>
<dbReference type="Pfam" id="PF03006">
    <property type="entry name" value="HlyIII"/>
    <property type="match status" value="1"/>
</dbReference>
<dbReference type="FunCoup" id="A0A1Y1LHG8">
    <property type="interactions" value="79"/>
</dbReference>
<organism evidence="9">
    <name type="scientific">Photinus pyralis</name>
    <name type="common">Common eastern firefly</name>
    <name type="synonym">Lampyris pyralis</name>
    <dbReference type="NCBI Taxonomy" id="7054"/>
    <lineage>
        <taxon>Eukaryota</taxon>
        <taxon>Metazoa</taxon>
        <taxon>Ecdysozoa</taxon>
        <taxon>Arthropoda</taxon>
        <taxon>Hexapoda</taxon>
        <taxon>Insecta</taxon>
        <taxon>Pterygota</taxon>
        <taxon>Neoptera</taxon>
        <taxon>Endopterygota</taxon>
        <taxon>Coleoptera</taxon>
        <taxon>Polyphaga</taxon>
        <taxon>Elateriformia</taxon>
        <taxon>Elateroidea</taxon>
        <taxon>Lampyridae</taxon>
        <taxon>Lampyrinae</taxon>
        <taxon>Photinus</taxon>
    </lineage>
</organism>
<evidence type="ECO:0000256" key="7">
    <source>
        <dbReference type="SAM" id="MobiDB-lite"/>
    </source>
</evidence>
<feature type="transmembrane region" description="Helical" evidence="8">
    <location>
        <begin position="76"/>
        <end position="94"/>
    </location>
</feature>
<sequence>MHNSENGASAVRHRSPEVQSPENKEHFLVAEKNEDLLQWKDMPKHLQFNPYIFTGYRPLLSVWGCLNSLFYLHNETINIFTHGIPIVYILLTIPDMRRWTQPDLRFLTWCHVVGSISPWVGSFVYHLFMNLERGEKIYYRLLQLDMLGIWICQSFGAMPMVMATTYCLPRLLRWFSVSSYCLFSLWGLYKAMIAISPWERRLCFLLPFCMRIVLCMFRFYNFGGGDPAARTHLVLQDLISLVGAAIGAMHIPERWFPGCVDMYLNSHNIMHILVVTAVYSMHVATMRDLAWMDQVKCKTML</sequence>
<evidence type="ECO:0000256" key="6">
    <source>
        <dbReference type="PIRSR" id="PIRSR604254-1"/>
    </source>
</evidence>
<feature type="transmembrane region" description="Helical" evidence="8">
    <location>
        <begin position="148"/>
        <end position="168"/>
    </location>
</feature>
<gene>
    <name evidence="10" type="ORF">PPYR_05034</name>
</gene>
<evidence type="ECO:0000256" key="8">
    <source>
        <dbReference type="SAM" id="Phobius"/>
    </source>
</evidence>